<dbReference type="EMBL" id="VSRR010008274">
    <property type="protein sequence ID" value="MPC48422.1"/>
    <property type="molecule type" value="Genomic_DNA"/>
</dbReference>
<proteinExistence type="predicted"/>
<sequence length="143" mass="15287">MKVMECVHAAAAICRHGLLEACVAAGCCYCSLLQRGDEGRMGERESPAAGETRKGSSRNKSPVRHATLVPASVMSVKQDTPGKAQQATLTSLHLFTRDGLTHPTLALSGPCLVPASPHRHRVKASTTHGAGRMYRMSTRRQPA</sequence>
<keyword evidence="3" id="KW-1185">Reference proteome</keyword>
<feature type="compositionally biased region" description="Basic and acidic residues" evidence="1">
    <location>
        <begin position="40"/>
        <end position="54"/>
    </location>
</feature>
<name>A0A5B7FPJ7_PORTR</name>
<reference evidence="2 3" key="1">
    <citation type="submission" date="2019-05" db="EMBL/GenBank/DDBJ databases">
        <title>Another draft genome of Portunus trituberculatus and its Hox gene families provides insights of decapod evolution.</title>
        <authorList>
            <person name="Jeong J.-H."/>
            <person name="Song I."/>
            <person name="Kim S."/>
            <person name="Choi T."/>
            <person name="Kim D."/>
            <person name="Ryu S."/>
            <person name="Kim W."/>
        </authorList>
    </citation>
    <scope>NUCLEOTIDE SEQUENCE [LARGE SCALE GENOMIC DNA]</scope>
    <source>
        <tissue evidence="2">Muscle</tissue>
    </source>
</reference>
<organism evidence="2 3">
    <name type="scientific">Portunus trituberculatus</name>
    <name type="common">Swimming crab</name>
    <name type="synonym">Neptunus trituberculatus</name>
    <dbReference type="NCBI Taxonomy" id="210409"/>
    <lineage>
        <taxon>Eukaryota</taxon>
        <taxon>Metazoa</taxon>
        <taxon>Ecdysozoa</taxon>
        <taxon>Arthropoda</taxon>
        <taxon>Crustacea</taxon>
        <taxon>Multicrustacea</taxon>
        <taxon>Malacostraca</taxon>
        <taxon>Eumalacostraca</taxon>
        <taxon>Eucarida</taxon>
        <taxon>Decapoda</taxon>
        <taxon>Pleocyemata</taxon>
        <taxon>Brachyura</taxon>
        <taxon>Eubrachyura</taxon>
        <taxon>Portunoidea</taxon>
        <taxon>Portunidae</taxon>
        <taxon>Portuninae</taxon>
        <taxon>Portunus</taxon>
    </lineage>
</organism>
<dbReference type="AlphaFoldDB" id="A0A5B7FPJ7"/>
<evidence type="ECO:0000313" key="3">
    <source>
        <dbReference type="Proteomes" id="UP000324222"/>
    </source>
</evidence>
<evidence type="ECO:0000313" key="2">
    <source>
        <dbReference type="EMBL" id="MPC48422.1"/>
    </source>
</evidence>
<comment type="caution">
    <text evidence="2">The sequence shown here is derived from an EMBL/GenBank/DDBJ whole genome shotgun (WGS) entry which is preliminary data.</text>
</comment>
<accession>A0A5B7FPJ7</accession>
<gene>
    <name evidence="2" type="ORF">E2C01_042194</name>
</gene>
<evidence type="ECO:0000256" key="1">
    <source>
        <dbReference type="SAM" id="MobiDB-lite"/>
    </source>
</evidence>
<dbReference type="Proteomes" id="UP000324222">
    <property type="component" value="Unassembled WGS sequence"/>
</dbReference>
<protein>
    <submittedName>
        <fullName evidence="2">Uncharacterized protein</fullName>
    </submittedName>
</protein>
<feature type="region of interest" description="Disordered" evidence="1">
    <location>
        <begin position="40"/>
        <end position="64"/>
    </location>
</feature>